<evidence type="ECO:0000313" key="1">
    <source>
        <dbReference type="EMBL" id="KAL3956603.1"/>
    </source>
</evidence>
<dbReference type="EMBL" id="JBGNUJ010000008">
    <property type="protein sequence ID" value="KAL3956603.1"/>
    <property type="molecule type" value="Genomic_DNA"/>
</dbReference>
<protein>
    <submittedName>
        <fullName evidence="1">Uncharacterized protein</fullName>
    </submittedName>
</protein>
<dbReference type="Proteomes" id="UP001638806">
    <property type="component" value="Unassembled WGS sequence"/>
</dbReference>
<gene>
    <name evidence="1" type="ORF">ACCO45_009449</name>
</gene>
<reference evidence="1" key="1">
    <citation type="submission" date="2024-12" db="EMBL/GenBank/DDBJ databases">
        <title>Comparative genomics and development of molecular markers within Purpureocillium lilacinum and among Purpureocillium species.</title>
        <authorList>
            <person name="Yeh Z.-Y."/>
            <person name="Ni N.-T."/>
            <person name="Lo P.-H."/>
            <person name="Mushyakhwo K."/>
            <person name="Lin C.-F."/>
            <person name="Nai Y.-S."/>
        </authorList>
    </citation>
    <scope>NUCLEOTIDE SEQUENCE</scope>
    <source>
        <strain evidence="1">NCHU-NPUST-175</strain>
    </source>
</reference>
<proteinExistence type="predicted"/>
<organism evidence="1 2">
    <name type="scientific">Purpureocillium lilacinum</name>
    <name type="common">Paecilomyces lilacinus</name>
    <dbReference type="NCBI Taxonomy" id="33203"/>
    <lineage>
        <taxon>Eukaryota</taxon>
        <taxon>Fungi</taxon>
        <taxon>Dikarya</taxon>
        <taxon>Ascomycota</taxon>
        <taxon>Pezizomycotina</taxon>
        <taxon>Sordariomycetes</taxon>
        <taxon>Hypocreomycetidae</taxon>
        <taxon>Hypocreales</taxon>
        <taxon>Ophiocordycipitaceae</taxon>
        <taxon>Purpureocillium</taxon>
    </lineage>
</organism>
<keyword evidence="2" id="KW-1185">Reference proteome</keyword>
<comment type="caution">
    <text evidence="1">The sequence shown here is derived from an EMBL/GenBank/DDBJ whole genome shotgun (WGS) entry which is preliminary data.</text>
</comment>
<name>A0ACC4DMS0_PURLI</name>
<accession>A0ACC4DMS0</accession>
<sequence>MAHATAGADADLHKRKRDFDDSGLQHGHYPTGHHQQVPARWGRGPASPALPGANRACMGVNSPIEFAPPVTGGGATYPELSLADALERTGAAGYINYLPKPNAERLPLVQGDADTFGDIIGLIGEYEGMSRKSQVHRVRSADQVSKVFSIDRKASPRTWAPS</sequence>
<evidence type="ECO:0000313" key="2">
    <source>
        <dbReference type="Proteomes" id="UP001638806"/>
    </source>
</evidence>